<dbReference type="InterPro" id="IPR036691">
    <property type="entry name" value="Endo/exonu/phosph_ase_sf"/>
</dbReference>
<dbReference type="SUPFAM" id="SSF56219">
    <property type="entry name" value="DNase I-like"/>
    <property type="match status" value="1"/>
</dbReference>
<organism evidence="3">
    <name type="scientific">Fagus sylvatica</name>
    <name type="common">Beechnut</name>
    <dbReference type="NCBI Taxonomy" id="28930"/>
    <lineage>
        <taxon>Eukaryota</taxon>
        <taxon>Viridiplantae</taxon>
        <taxon>Streptophyta</taxon>
        <taxon>Embryophyta</taxon>
        <taxon>Tracheophyta</taxon>
        <taxon>Spermatophyta</taxon>
        <taxon>Magnoliopsida</taxon>
        <taxon>eudicotyledons</taxon>
        <taxon>Gunneridae</taxon>
        <taxon>Pentapetalae</taxon>
        <taxon>rosids</taxon>
        <taxon>fabids</taxon>
        <taxon>Fagales</taxon>
        <taxon>Fagaceae</taxon>
        <taxon>Fagus</taxon>
    </lineage>
</organism>
<dbReference type="EMBL" id="OIVN01003112">
    <property type="protein sequence ID" value="SPD08843.1"/>
    <property type="molecule type" value="Genomic_DNA"/>
</dbReference>
<feature type="compositionally biased region" description="Polar residues" evidence="1">
    <location>
        <begin position="313"/>
        <end position="342"/>
    </location>
</feature>
<accession>A0A2N9HAP6</accession>
<evidence type="ECO:0000256" key="1">
    <source>
        <dbReference type="SAM" id="MobiDB-lite"/>
    </source>
</evidence>
<dbReference type="Gene3D" id="3.60.10.10">
    <property type="entry name" value="Endonuclease/exonuclease/phosphatase"/>
    <property type="match status" value="1"/>
</dbReference>
<feature type="domain" description="Reverse transcriptase zinc-binding" evidence="2">
    <location>
        <begin position="1043"/>
        <end position="1113"/>
    </location>
</feature>
<reference evidence="3" key="1">
    <citation type="submission" date="2018-02" db="EMBL/GenBank/DDBJ databases">
        <authorList>
            <person name="Cohen D.B."/>
            <person name="Kent A.D."/>
        </authorList>
    </citation>
    <scope>NUCLEOTIDE SEQUENCE</scope>
</reference>
<feature type="region of interest" description="Disordered" evidence="1">
    <location>
        <begin position="464"/>
        <end position="484"/>
    </location>
</feature>
<gene>
    <name evidence="3" type="ORF">FSB_LOCUS36725</name>
</gene>
<feature type="region of interest" description="Disordered" evidence="1">
    <location>
        <begin position="284"/>
        <end position="362"/>
    </location>
</feature>
<dbReference type="Pfam" id="PF13966">
    <property type="entry name" value="zf-RVT"/>
    <property type="match status" value="1"/>
</dbReference>
<dbReference type="InterPro" id="IPR026960">
    <property type="entry name" value="RVT-Znf"/>
</dbReference>
<name>A0A2N9HAP6_FAGSY</name>
<evidence type="ECO:0000259" key="2">
    <source>
        <dbReference type="Pfam" id="PF13966"/>
    </source>
</evidence>
<sequence length="1204" mass="135014">MWHLASWIRFARRSQSPLPYPPLTSLLLAGPRSQSPLPPPTHDLKPERRCRSELTEIETETPGSVYFPAPPIFSGDSPENFTAFTSGLAVISLARLVELQLSVLRRQWVPVAPPAPPGLTVALSALTLFRKENLHQRDGYKAIHVIRRSNQYGLYLEVSEFHSGSRKGVIRIPAGVEKQGWAQFSVFCTGHQNLAQKSTNERRRDVDKAAVMSKESEGGKPQILHQDFVFQNHATDPGKKAAALISVDMPKDLVNSRVQFLLNLELGCGPEGEWFVSRAELQKDESTRTHLTKQTNEPQSRPVTRQEWRPKVQANNITHQTPQIVLSPETSTQAECSHSEPSPSAVKARDTDDAVNNDDEHANDVGTSALQLRQGQRLFVPQMPPLPLTPNPFYALSSSDLCVEAPEKTESSEVWALDNSAHKPALETWEPSNSAIERDVEDWEDRAEWFVPLAIAYPAEESNGVSKSQTITAEGGEPVASGSQSEWVTEKMQVLGVVLGASYVGFEDRVLALLREIEAESRMGKPGGPSVKEKSRETKLMSVTQGLVRSLWRCKYVDWTSLDSIGASGGIILMWDRRVVERVDEAIGCFSISCRFREVASGLDWVFSGVYGPNKVVERRMMWDELAGIATVWAVPWCVGGDFNLVRYPSERAGASDLSSSMRDFSDFIFSMGLIDLPLEGGNFTLVQCPLQIKKLKSLKVDLRRWNKETFGDVNVRKHDLQAQIQDFDFLEETRPLTVEEGVAKDHLKTEFENMGWNFLPIEDSDRIILDRQFTEDEVWGVGGRQILDSVLVANESLDSCYEVRFPRMLSRAVSGGYISGFSVGNYTGAISGLKINLSKSELVPVGPVPNVPELAGILGCSVASLPLTYLGLPLGASFKMKSIWAGVVERMEKRLAGWKRLYLSKGGRVTLIKSTLSMVVWVFVVWPTFNKALLGKWLMALLKGAGILMEAGQVGMFFSQHISYKVGDGSRIRFWFDYQLGYRVHKISPGLGIGDGRVFHVPPLFSDQFARVLWTLFVGLLHAGGCLRFVLFTTTLISSHLPGIFPWKSVWKAKVPSRVAFFVWTAALGKILTTENLRKRRVTILDWCCMCKSSGESVNHLLVHCPVAWELWSMVLVIFGKNWVMPRDVVDLLSCWKEIRGKSKAGKIWKMVPHCLMWCLWQERNDRTFKEKERTIPALKLHFLHTLLNWSKAISFRWGMLFA</sequence>
<protein>
    <recommendedName>
        <fullName evidence="2">Reverse transcriptase zinc-binding domain-containing protein</fullName>
    </recommendedName>
</protein>
<feature type="compositionally biased region" description="Polar residues" evidence="1">
    <location>
        <begin position="292"/>
        <end position="303"/>
    </location>
</feature>
<proteinExistence type="predicted"/>
<evidence type="ECO:0000313" key="3">
    <source>
        <dbReference type="EMBL" id="SPD08843.1"/>
    </source>
</evidence>
<dbReference type="PANTHER" id="PTHR33116:SF78">
    <property type="entry name" value="OS12G0587133 PROTEIN"/>
    <property type="match status" value="1"/>
</dbReference>
<dbReference type="PANTHER" id="PTHR33116">
    <property type="entry name" value="REVERSE TRANSCRIPTASE ZINC-BINDING DOMAIN-CONTAINING PROTEIN-RELATED-RELATED"/>
    <property type="match status" value="1"/>
</dbReference>
<feature type="compositionally biased region" description="Basic and acidic residues" evidence="1">
    <location>
        <begin position="347"/>
        <end position="362"/>
    </location>
</feature>
<dbReference type="AlphaFoldDB" id="A0A2N9HAP6"/>